<keyword evidence="6" id="KW-0812">Transmembrane</keyword>
<keyword evidence="3 10" id="KW-0813">Transport</keyword>
<organism evidence="13 14">
    <name type="scientific">Thiopseudomonas alkaliphila</name>
    <dbReference type="NCBI Taxonomy" id="1697053"/>
    <lineage>
        <taxon>Bacteria</taxon>
        <taxon>Pseudomonadati</taxon>
        <taxon>Pseudomonadota</taxon>
        <taxon>Gammaproteobacteria</taxon>
        <taxon>Pseudomonadales</taxon>
        <taxon>Pseudomonadaceae</taxon>
        <taxon>Thiopseudomonas</taxon>
    </lineage>
</organism>
<dbReference type="RefSeq" id="WP_286593496.1">
    <property type="nucleotide sequence ID" value="NZ_JACANB010000003.1"/>
</dbReference>
<feature type="compositionally biased region" description="Pro residues" evidence="11">
    <location>
        <begin position="49"/>
        <end position="69"/>
    </location>
</feature>
<dbReference type="EMBL" id="JACANB010000003">
    <property type="protein sequence ID" value="MDM1696091.1"/>
    <property type="molecule type" value="Genomic_DNA"/>
</dbReference>
<proteinExistence type="inferred from homology"/>
<dbReference type="GO" id="GO:0005886">
    <property type="term" value="C:plasma membrane"/>
    <property type="evidence" value="ECO:0007669"/>
    <property type="project" value="UniProtKB-SubCell"/>
</dbReference>
<evidence type="ECO:0000256" key="3">
    <source>
        <dbReference type="ARBA" id="ARBA00022448"/>
    </source>
</evidence>
<evidence type="ECO:0000313" key="13">
    <source>
        <dbReference type="EMBL" id="MDM1696091.1"/>
    </source>
</evidence>
<evidence type="ECO:0000256" key="10">
    <source>
        <dbReference type="RuleBase" id="RU362123"/>
    </source>
</evidence>
<evidence type="ECO:0000313" key="14">
    <source>
        <dbReference type="Proteomes" id="UP001173465"/>
    </source>
</evidence>
<dbReference type="AlphaFoldDB" id="A0AAW7DR55"/>
<name>A0AAW7DR55_9GAMM</name>
<evidence type="ECO:0000256" key="2">
    <source>
        <dbReference type="ARBA" id="ARBA00006555"/>
    </source>
</evidence>
<feature type="domain" description="TonB C-terminal" evidence="12">
    <location>
        <begin position="172"/>
        <end position="266"/>
    </location>
</feature>
<keyword evidence="8" id="KW-1133">Transmembrane helix</keyword>
<dbReference type="PROSITE" id="PS52015">
    <property type="entry name" value="TONB_CTD"/>
    <property type="match status" value="1"/>
</dbReference>
<evidence type="ECO:0000256" key="1">
    <source>
        <dbReference type="ARBA" id="ARBA00004383"/>
    </source>
</evidence>
<dbReference type="InterPro" id="IPR006260">
    <property type="entry name" value="TonB/TolA_C"/>
</dbReference>
<dbReference type="GO" id="GO:0015891">
    <property type="term" value="P:siderophore transport"/>
    <property type="evidence" value="ECO:0007669"/>
    <property type="project" value="InterPro"/>
</dbReference>
<reference evidence="13" key="1">
    <citation type="submission" date="2020-06" db="EMBL/GenBank/DDBJ databases">
        <authorList>
            <person name="Dong N."/>
        </authorList>
    </citation>
    <scope>NUCLEOTIDE SEQUENCE</scope>
    <source>
        <strain evidence="13">DF46-2-2</strain>
    </source>
</reference>
<dbReference type="NCBIfam" id="TIGR01352">
    <property type="entry name" value="tonB_Cterm"/>
    <property type="match status" value="1"/>
</dbReference>
<evidence type="ECO:0000256" key="7">
    <source>
        <dbReference type="ARBA" id="ARBA00022927"/>
    </source>
</evidence>
<dbReference type="InterPro" id="IPR003538">
    <property type="entry name" value="TonB"/>
</dbReference>
<dbReference type="GO" id="GO:0031992">
    <property type="term" value="F:energy transducer activity"/>
    <property type="evidence" value="ECO:0007669"/>
    <property type="project" value="InterPro"/>
</dbReference>
<evidence type="ECO:0000256" key="6">
    <source>
        <dbReference type="ARBA" id="ARBA00022692"/>
    </source>
</evidence>
<comment type="caution">
    <text evidence="13">The sequence shown here is derived from an EMBL/GenBank/DDBJ whole genome shotgun (WGS) entry which is preliminary data.</text>
</comment>
<reference evidence="13" key="2">
    <citation type="journal article" date="2022" name="Sci. Total Environ.">
        <title>Prevalence, transmission, and molecular epidemiology of tet(X)-positive bacteria among humans, animals, and environmental niches in China: An epidemiological, and genomic-based study.</title>
        <authorList>
            <person name="Dong N."/>
            <person name="Zeng Y."/>
            <person name="Cai C."/>
            <person name="Sun C."/>
            <person name="Lu J."/>
            <person name="Liu C."/>
            <person name="Zhou H."/>
            <person name="Sun Q."/>
            <person name="Shu L."/>
            <person name="Wang H."/>
            <person name="Wang Y."/>
            <person name="Wang S."/>
            <person name="Wu C."/>
            <person name="Chan E.W."/>
            <person name="Chen G."/>
            <person name="Shen Z."/>
            <person name="Chen S."/>
            <person name="Zhang R."/>
        </authorList>
    </citation>
    <scope>NUCLEOTIDE SEQUENCE</scope>
    <source>
        <strain evidence="13">DF46-2-2</strain>
    </source>
</reference>
<evidence type="ECO:0000256" key="8">
    <source>
        <dbReference type="ARBA" id="ARBA00022989"/>
    </source>
</evidence>
<dbReference type="InterPro" id="IPR051045">
    <property type="entry name" value="TonB-dependent_transducer"/>
</dbReference>
<evidence type="ECO:0000256" key="5">
    <source>
        <dbReference type="ARBA" id="ARBA00022519"/>
    </source>
</evidence>
<dbReference type="Pfam" id="PF03544">
    <property type="entry name" value="TonB_C"/>
    <property type="match status" value="1"/>
</dbReference>
<dbReference type="Proteomes" id="UP001173465">
    <property type="component" value="Unassembled WGS sequence"/>
</dbReference>
<evidence type="ECO:0000259" key="12">
    <source>
        <dbReference type="PROSITE" id="PS52015"/>
    </source>
</evidence>
<dbReference type="SUPFAM" id="SSF74653">
    <property type="entry name" value="TolA/TonB C-terminal domain"/>
    <property type="match status" value="1"/>
</dbReference>
<keyword evidence="4 10" id="KW-1003">Cell membrane</keyword>
<keyword evidence="7 10" id="KW-0653">Protein transport</keyword>
<feature type="region of interest" description="Disordered" evidence="11">
    <location>
        <begin position="97"/>
        <end position="180"/>
    </location>
</feature>
<keyword evidence="10" id="KW-0735">Signal-anchor</keyword>
<feature type="region of interest" description="Disordered" evidence="11">
    <location>
        <begin position="45"/>
        <end position="83"/>
    </location>
</feature>
<dbReference type="GO" id="GO:0055085">
    <property type="term" value="P:transmembrane transport"/>
    <property type="evidence" value="ECO:0007669"/>
    <property type="project" value="InterPro"/>
</dbReference>
<keyword evidence="9" id="KW-0472">Membrane</keyword>
<evidence type="ECO:0000256" key="4">
    <source>
        <dbReference type="ARBA" id="ARBA00022475"/>
    </source>
</evidence>
<comment type="function">
    <text evidence="10">Interacts with outer membrane receptor proteins that carry out high-affinity binding and energy dependent uptake into the periplasmic space of specific substrates. It could act to transduce energy from the cytoplasmic membrane to specific energy-requiring processes in the outer membrane, resulting in the release into the periplasm of ligands bound by these outer membrane proteins.</text>
</comment>
<dbReference type="InterPro" id="IPR037682">
    <property type="entry name" value="TonB_C"/>
</dbReference>
<feature type="compositionally biased region" description="Low complexity" evidence="11">
    <location>
        <begin position="123"/>
        <end position="170"/>
    </location>
</feature>
<sequence>MRWTVSLLVAVAIVLASFVLMLIMITPATHEQSQPPVQMAQFIAMPSSSPEPPAKVRPNLPEPPPPPTEVPEVLQPEPPTALKAVVDVEPVPVASKVQIKTAPTPSLEGVKAEPKKQPEPKSKPQVKPKPATEAPKAAATPSSSSTTSSSSQATVDSKAQAPSAPAAEQPLGVSKNAQPTNAVKINYPKMAQRRGIQGYVKVGFVITKTGATRDIKILEASPKNIFDNEAKRVAALWKFTPGRQQGQPVEQRGEKVIEFKIQGRGR</sequence>
<dbReference type="GO" id="GO:0030288">
    <property type="term" value="C:outer membrane-bounded periplasmic space"/>
    <property type="evidence" value="ECO:0007669"/>
    <property type="project" value="InterPro"/>
</dbReference>
<dbReference type="PANTHER" id="PTHR33446">
    <property type="entry name" value="PROTEIN TONB-RELATED"/>
    <property type="match status" value="1"/>
</dbReference>
<evidence type="ECO:0000256" key="9">
    <source>
        <dbReference type="ARBA" id="ARBA00023136"/>
    </source>
</evidence>
<dbReference type="GO" id="GO:0015031">
    <property type="term" value="P:protein transport"/>
    <property type="evidence" value="ECO:0007669"/>
    <property type="project" value="UniProtKB-UniRule"/>
</dbReference>
<keyword evidence="5 10" id="KW-0997">Cell inner membrane</keyword>
<gene>
    <name evidence="13" type="ORF">HX099_05350</name>
</gene>
<protein>
    <recommendedName>
        <fullName evidence="10">Protein TonB</fullName>
    </recommendedName>
</protein>
<feature type="compositionally biased region" description="Basic and acidic residues" evidence="11">
    <location>
        <begin position="110"/>
        <end position="122"/>
    </location>
</feature>
<dbReference type="Gene3D" id="3.30.1150.10">
    <property type="match status" value="1"/>
</dbReference>
<evidence type="ECO:0000256" key="11">
    <source>
        <dbReference type="SAM" id="MobiDB-lite"/>
    </source>
</evidence>
<dbReference type="PRINTS" id="PR01374">
    <property type="entry name" value="TONBPROTEIN"/>
</dbReference>
<comment type="similarity">
    <text evidence="2 10">Belongs to the TonB family.</text>
</comment>
<comment type="subcellular location">
    <subcellularLocation>
        <location evidence="1 10">Cell inner membrane</location>
        <topology evidence="1 10">Single-pass membrane protein</topology>
        <orientation evidence="1 10">Periplasmic side</orientation>
    </subcellularLocation>
</comment>
<accession>A0AAW7DR55</accession>